<feature type="compositionally biased region" description="Low complexity" evidence="1">
    <location>
        <begin position="212"/>
        <end position="228"/>
    </location>
</feature>
<keyword evidence="3" id="KW-1185">Reference proteome</keyword>
<name>A0A8C4QRU7_EPTBU</name>
<proteinExistence type="predicted"/>
<sequence length="319" mass="34483">MVCPTQIESNSNVRQSFQAIPLSNQLYCVLLGPCLLCYPREQQDSEASLVISISKDTRLAVEQPDEVSPRAILLASTGGNAPVYRLSPDQDENSCSAWIEAFTQHIYDLASWGSSCNELMHIDAPSPALCRPSAFKSPMARYHATEVDGWSGMHYERDGQSIDGAAGCRRRATTLDPGLVSMASRKSHGSPSPTPECIKGWHELDSMSHHNLSLSTASSSSGFSSGSDAGQGGSNQAHSVEPRFLSPPSPHSHKHRVDEDNTDTNGLLLPENMCNHNATVSAVQEFCKPPIGITAINDVRNVNMSDPKAQHFCGLHTTV</sequence>
<evidence type="ECO:0000313" key="2">
    <source>
        <dbReference type="Ensembl" id="ENSEBUP00000019670.1"/>
    </source>
</evidence>
<reference evidence="2" key="1">
    <citation type="submission" date="2025-08" db="UniProtKB">
        <authorList>
            <consortium name="Ensembl"/>
        </authorList>
    </citation>
    <scope>IDENTIFICATION</scope>
</reference>
<reference evidence="2" key="2">
    <citation type="submission" date="2025-09" db="UniProtKB">
        <authorList>
            <consortium name="Ensembl"/>
        </authorList>
    </citation>
    <scope>IDENTIFICATION</scope>
</reference>
<protein>
    <recommendedName>
        <fullName evidence="4">PH domain-containing protein</fullName>
    </recommendedName>
</protein>
<evidence type="ECO:0008006" key="4">
    <source>
        <dbReference type="Google" id="ProtNLM"/>
    </source>
</evidence>
<dbReference type="SUPFAM" id="SSF50729">
    <property type="entry name" value="PH domain-like"/>
    <property type="match status" value="1"/>
</dbReference>
<dbReference type="Ensembl" id="ENSEBUT00000020246.1">
    <property type="protein sequence ID" value="ENSEBUP00000019670.1"/>
    <property type="gene ID" value="ENSEBUG00000012220.1"/>
</dbReference>
<organism evidence="2 3">
    <name type="scientific">Eptatretus burgeri</name>
    <name type="common">Inshore hagfish</name>
    <dbReference type="NCBI Taxonomy" id="7764"/>
    <lineage>
        <taxon>Eukaryota</taxon>
        <taxon>Metazoa</taxon>
        <taxon>Chordata</taxon>
        <taxon>Craniata</taxon>
        <taxon>Vertebrata</taxon>
        <taxon>Cyclostomata</taxon>
        <taxon>Myxini</taxon>
        <taxon>Myxiniformes</taxon>
        <taxon>Myxinidae</taxon>
        <taxon>Eptatretinae</taxon>
        <taxon>Eptatretus</taxon>
    </lineage>
</organism>
<evidence type="ECO:0000313" key="3">
    <source>
        <dbReference type="Proteomes" id="UP000694388"/>
    </source>
</evidence>
<feature type="region of interest" description="Disordered" evidence="1">
    <location>
        <begin position="212"/>
        <end position="266"/>
    </location>
</feature>
<dbReference type="Proteomes" id="UP000694388">
    <property type="component" value="Unplaced"/>
</dbReference>
<accession>A0A8C4QRU7</accession>
<dbReference type="AlphaFoldDB" id="A0A8C4QRU7"/>
<feature type="region of interest" description="Disordered" evidence="1">
    <location>
        <begin position="176"/>
        <end position="200"/>
    </location>
</feature>
<evidence type="ECO:0000256" key="1">
    <source>
        <dbReference type="SAM" id="MobiDB-lite"/>
    </source>
</evidence>